<dbReference type="PANTHER" id="PTHR48090">
    <property type="entry name" value="UNDECAPRENYL-PHOSPHATE 4-DEOXY-4-FORMAMIDO-L-ARABINOSE TRANSFERASE-RELATED"/>
    <property type="match status" value="1"/>
</dbReference>
<gene>
    <name evidence="2" type="ORF">A2024_01200</name>
</gene>
<proteinExistence type="predicted"/>
<dbReference type="SUPFAM" id="SSF53448">
    <property type="entry name" value="Nucleotide-diphospho-sugar transferases"/>
    <property type="match status" value="1"/>
</dbReference>
<accession>A0A1F5R4C7</accession>
<dbReference type="InterPro" id="IPR050256">
    <property type="entry name" value="Glycosyltransferase_2"/>
</dbReference>
<reference evidence="2 3" key="1">
    <citation type="journal article" date="2016" name="Nat. Commun.">
        <title>Thousands of microbial genomes shed light on interconnected biogeochemical processes in an aquifer system.</title>
        <authorList>
            <person name="Anantharaman K."/>
            <person name="Brown C.T."/>
            <person name="Hug L.A."/>
            <person name="Sharon I."/>
            <person name="Castelle C.J."/>
            <person name="Probst A.J."/>
            <person name="Thomas B.C."/>
            <person name="Singh A."/>
            <person name="Wilkins M.J."/>
            <person name="Karaoz U."/>
            <person name="Brodie E.L."/>
            <person name="Williams K.H."/>
            <person name="Hubbard S.S."/>
            <person name="Banfield J.F."/>
        </authorList>
    </citation>
    <scope>NUCLEOTIDE SEQUENCE [LARGE SCALE GENOMIC DNA]</scope>
</reference>
<comment type="caution">
    <text evidence="2">The sequence shown here is derived from an EMBL/GenBank/DDBJ whole genome shotgun (WGS) entry which is preliminary data.</text>
</comment>
<dbReference type="Gene3D" id="3.90.550.10">
    <property type="entry name" value="Spore Coat Polysaccharide Biosynthesis Protein SpsA, Chain A"/>
    <property type="match status" value="1"/>
</dbReference>
<evidence type="ECO:0000259" key="1">
    <source>
        <dbReference type="Pfam" id="PF00535"/>
    </source>
</evidence>
<sequence length="299" mass="33805">MTREFSVGIAAYNEAANIGRLLDRLLIYQRGDSGLSEILVVASGCTDQTEPIVRSYAAKDHRVRLITEPRRRGKASAVNLFIGNSSNDLLVLMSADILPDEGALELLVGPFADDLVGVTAGRIIPQNDRASFMGFYVNLFWSLHHRIALKSFKAGEVVAFRRVFDAIPNDTATDETWIVQLVQERGYFPQYIPQAVFRNRGPDNIRDFLKVRRRHLVGYHHLLKLRPDWKLPDTMNNLMVLGLLKDEMPASMKNVVLLTGSLLLELGARLLAWYDFHLAKRNPFVWDMAASTKDPEDRT</sequence>
<dbReference type="Proteomes" id="UP000177230">
    <property type="component" value="Unassembled WGS sequence"/>
</dbReference>
<dbReference type="AlphaFoldDB" id="A0A1F5R4C7"/>
<dbReference type="InterPro" id="IPR001173">
    <property type="entry name" value="Glyco_trans_2-like"/>
</dbReference>
<name>A0A1F5R4C7_9BACT</name>
<feature type="domain" description="Glycosyltransferase 2-like" evidence="1">
    <location>
        <begin position="6"/>
        <end position="130"/>
    </location>
</feature>
<protein>
    <recommendedName>
        <fullName evidence="1">Glycosyltransferase 2-like domain-containing protein</fullName>
    </recommendedName>
</protein>
<organism evidence="2 3">
    <name type="scientific">Candidatus Edwardsbacteria bacterium GWF2_54_11</name>
    <dbReference type="NCBI Taxonomy" id="1817851"/>
    <lineage>
        <taxon>Bacteria</taxon>
        <taxon>Candidatus Edwardsiibacteriota</taxon>
    </lineage>
</organism>
<evidence type="ECO:0000313" key="3">
    <source>
        <dbReference type="Proteomes" id="UP000177230"/>
    </source>
</evidence>
<dbReference type="PANTHER" id="PTHR48090:SF7">
    <property type="entry name" value="RFBJ PROTEIN"/>
    <property type="match status" value="1"/>
</dbReference>
<dbReference type="InterPro" id="IPR029044">
    <property type="entry name" value="Nucleotide-diphossugar_trans"/>
</dbReference>
<dbReference type="Pfam" id="PF00535">
    <property type="entry name" value="Glycos_transf_2"/>
    <property type="match status" value="1"/>
</dbReference>
<evidence type="ECO:0000313" key="2">
    <source>
        <dbReference type="EMBL" id="OGF08873.1"/>
    </source>
</evidence>
<dbReference type="EMBL" id="MFFM01000046">
    <property type="protein sequence ID" value="OGF08873.1"/>
    <property type="molecule type" value="Genomic_DNA"/>
</dbReference>